<proteinExistence type="predicted"/>
<organism evidence="3">
    <name type="scientific">Cucumis melo</name>
    <name type="common">Muskmelon</name>
    <dbReference type="NCBI Taxonomy" id="3656"/>
    <lineage>
        <taxon>Eukaryota</taxon>
        <taxon>Viridiplantae</taxon>
        <taxon>Streptophyta</taxon>
        <taxon>Embryophyta</taxon>
        <taxon>Tracheophyta</taxon>
        <taxon>Spermatophyta</taxon>
        <taxon>Magnoliopsida</taxon>
        <taxon>eudicotyledons</taxon>
        <taxon>Gunneridae</taxon>
        <taxon>Pentapetalae</taxon>
        <taxon>rosids</taxon>
        <taxon>fabids</taxon>
        <taxon>Cucurbitales</taxon>
        <taxon>Cucurbitaceae</taxon>
        <taxon>Benincaseae</taxon>
        <taxon>Cucumis</taxon>
    </lineage>
</organism>
<evidence type="ECO:0000313" key="3">
    <source>
        <dbReference type="EnsemblPlants" id="MELO3C033282.2.1"/>
    </source>
</evidence>
<reference evidence="3" key="1">
    <citation type="submission" date="2023-03" db="UniProtKB">
        <authorList>
            <consortium name="EnsemblPlants"/>
        </authorList>
    </citation>
    <scope>IDENTIFICATION</scope>
</reference>
<feature type="region of interest" description="Disordered" evidence="2">
    <location>
        <begin position="211"/>
        <end position="241"/>
    </location>
</feature>
<keyword evidence="1" id="KW-0175">Coiled coil</keyword>
<dbReference type="Gramene" id="MELO3C033282.2.1">
    <property type="protein sequence ID" value="MELO3C033282.2.1"/>
    <property type="gene ID" value="MELO3C033282.2"/>
</dbReference>
<protein>
    <recommendedName>
        <fullName evidence="4">CACTA en-spm transposon protein</fullName>
    </recommendedName>
</protein>
<feature type="compositionally biased region" description="Polar residues" evidence="2">
    <location>
        <begin position="145"/>
        <end position="163"/>
    </location>
</feature>
<dbReference type="InterPro" id="IPR004252">
    <property type="entry name" value="Probable_transposase_24"/>
</dbReference>
<dbReference type="AlphaFoldDB" id="A0A9I9EGU2"/>
<feature type="coiled-coil region" evidence="1">
    <location>
        <begin position="248"/>
        <end position="282"/>
    </location>
</feature>
<evidence type="ECO:0008006" key="4">
    <source>
        <dbReference type="Google" id="ProtNLM"/>
    </source>
</evidence>
<dbReference type="Pfam" id="PF03004">
    <property type="entry name" value="Transposase_24"/>
    <property type="match status" value="1"/>
</dbReference>
<sequence length="282" mass="31950">MSTGIMSSSYPHNNFLETNAMFLKFADDLDNLTGGSLSVDDNSERYVAANGRIPMTIAPGTEKPISSYAIPFSQAIGVCVRKIFSIHCLKWADIDREYIEIVKADLQHLKKFGDDCHRHFKKYSDPEEARANPPNLLEQSWTNKATKQKQPYNHSSGSKSFLQRQHELTKQRGESVDCVELFRETHIRSGTFVLHVVEDVHNQVLELQSQPTPEDYSKSLGWGPKPKARKTISASNSSTSCSQSIEREIQLQAKLDEALEQIERIEKQTRNHQALASEVEQM</sequence>
<accession>A0A9I9EGU2</accession>
<dbReference type="EnsemblPlants" id="MELO3C033282.2.1">
    <property type="protein sequence ID" value="MELO3C033282.2.1"/>
    <property type="gene ID" value="MELO3C033282.2"/>
</dbReference>
<evidence type="ECO:0000256" key="2">
    <source>
        <dbReference type="SAM" id="MobiDB-lite"/>
    </source>
</evidence>
<name>A0A9I9EGU2_CUCME</name>
<evidence type="ECO:0000256" key="1">
    <source>
        <dbReference type="SAM" id="Coils"/>
    </source>
</evidence>
<feature type="region of interest" description="Disordered" evidence="2">
    <location>
        <begin position="145"/>
        <end position="166"/>
    </location>
</feature>